<dbReference type="EMBL" id="CP009997">
    <property type="protein sequence ID" value="AJJ34954.1"/>
    <property type="molecule type" value="Genomic_DNA"/>
</dbReference>
<organism evidence="1 2">
    <name type="scientific">Yersinia rochesterensis</name>
    <dbReference type="NCBI Taxonomy" id="1604335"/>
    <lineage>
        <taxon>Bacteria</taxon>
        <taxon>Pseudomonadati</taxon>
        <taxon>Pseudomonadota</taxon>
        <taxon>Gammaproteobacteria</taxon>
        <taxon>Enterobacterales</taxon>
        <taxon>Yersiniaceae</taxon>
        <taxon>Yersinia</taxon>
    </lineage>
</organism>
<keyword evidence="2" id="KW-1185">Reference proteome</keyword>
<protein>
    <submittedName>
        <fullName evidence="1">Uncharacterized protein</fullName>
    </submittedName>
</protein>
<evidence type="ECO:0000313" key="2">
    <source>
        <dbReference type="Proteomes" id="UP000031883"/>
    </source>
</evidence>
<proteinExistence type="predicted"/>
<name>A0ABN4FBM0_9GAMM</name>
<evidence type="ECO:0000313" key="1">
    <source>
        <dbReference type="EMBL" id="AJJ34954.1"/>
    </source>
</evidence>
<reference evidence="1 2" key="1">
    <citation type="journal article" date="2015" name="Genome Announc.">
        <title>Thirty-Two Complete Genome Assemblies of Nine Yersinia Species, Including Y. pestis, Y. pseudotuberculosis, and Y. enterocolitica.</title>
        <authorList>
            <person name="Johnson S.L."/>
            <person name="Daligault H.E."/>
            <person name="Davenport K.W."/>
            <person name="Jaissle J."/>
            <person name="Frey K.G."/>
            <person name="Ladner J.T."/>
            <person name="Broomall S.M."/>
            <person name="Bishop-Lilly K.A."/>
            <person name="Bruce D.C."/>
            <person name="Coyne S.R."/>
            <person name="Gibbons H.S."/>
            <person name="Lo C.C."/>
            <person name="Munk A.C."/>
            <person name="Rosenzweig C.N."/>
            <person name="Koroleva G.I."/>
            <person name="Palacios G.F."/>
            <person name="Redden C.L."/>
            <person name="Xu Y."/>
            <person name="Minogue T.D."/>
            <person name="Chain P.S."/>
        </authorList>
    </citation>
    <scope>NUCLEOTIDE SEQUENCE [LARGE SCALE GENOMIC DNA]</scope>
    <source>
        <strain evidence="1 2">Y231</strain>
    </source>
</reference>
<dbReference type="Proteomes" id="UP000031883">
    <property type="component" value="Chromosome"/>
</dbReference>
<gene>
    <name evidence="1" type="ORF">CH54_2118</name>
</gene>
<sequence length="58" mass="6675">MRAFRSVHRMTDRRVACCHAHQLPSGGVVQVQTVGEALDRALAKQPRKQYWVPDRFRG</sequence>
<accession>A0ABN4FBM0</accession>